<feature type="compositionally biased region" description="Low complexity" evidence="3">
    <location>
        <begin position="378"/>
        <end position="391"/>
    </location>
</feature>
<dbReference type="AlphaFoldDB" id="A0A1J7FYX9"/>
<dbReference type="GO" id="GO:0005634">
    <property type="term" value="C:nucleus"/>
    <property type="evidence" value="ECO:0007669"/>
    <property type="project" value="TreeGrafter"/>
</dbReference>
<dbReference type="KEGG" id="lang:109333313"/>
<feature type="domain" description="RRM" evidence="4">
    <location>
        <begin position="168"/>
        <end position="250"/>
    </location>
</feature>
<proteinExistence type="predicted"/>
<protein>
    <recommendedName>
        <fullName evidence="4">RRM domain-containing protein</fullName>
    </recommendedName>
</protein>
<dbReference type="OrthoDB" id="1875751at2759"/>
<dbReference type="PANTHER" id="PTHR48024">
    <property type="entry name" value="GEO13361P1-RELATED"/>
    <property type="match status" value="1"/>
</dbReference>
<dbReference type="PANTHER" id="PTHR48024:SF41">
    <property type="entry name" value="HETEROGENEOUS NUCLEAR RIBONUCLEOPROTEIN"/>
    <property type="match status" value="1"/>
</dbReference>
<feature type="compositionally biased region" description="Gly residues" evidence="3">
    <location>
        <begin position="351"/>
        <end position="360"/>
    </location>
</feature>
<dbReference type="InterPro" id="IPR050886">
    <property type="entry name" value="RNA-binding_reg"/>
</dbReference>
<reference evidence="5 6" key="1">
    <citation type="journal article" date="2017" name="Plant Biotechnol. J.">
        <title>A comprehensive draft genome sequence for lupin (Lupinus angustifolius), an emerging health food: insights into plant-microbe interactions and legume evolution.</title>
        <authorList>
            <person name="Hane J.K."/>
            <person name="Ming Y."/>
            <person name="Kamphuis L.G."/>
            <person name="Nelson M.N."/>
            <person name="Garg G."/>
            <person name="Atkins C.A."/>
            <person name="Bayer P.E."/>
            <person name="Bravo A."/>
            <person name="Bringans S."/>
            <person name="Cannon S."/>
            <person name="Edwards D."/>
            <person name="Foley R."/>
            <person name="Gao L.L."/>
            <person name="Harrison M.J."/>
            <person name="Huang W."/>
            <person name="Hurgobin B."/>
            <person name="Li S."/>
            <person name="Liu C.W."/>
            <person name="McGrath A."/>
            <person name="Morahan G."/>
            <person name="Murray J."/>
            <person name="Weller J."/>
            <person name="Jian J."/>
            <person name="Singh K.B."/>
        </authorList>
    </citation>
    <scope>NUCLEOTIDE SEQUENCE [LARGE SCALE GENOMIC DNA]</scope>
    <source>
        <strain evidence="6">cv. Tanjil</strain>
        <tissue evidence="5">Whole plant</tissue>
    </source>
</reference>
<dbReference type="EMBL" id="CM007378">
    <property type="protein sequence ID" value="OIV93223.1"/>
    <property type="molecule type" value="Genomic_DNA"/>
</dbReference>
<feature type="region of interest" description="Disordered" evidence="3">
    <location>
        <begin position="1"/>
        <end position="27"/>
    </location>
</feature>
<keyword evidence="6" id="KW-1185">Reference proteome</keyword>
<dbReference type="GO" id="GO:0003723">
    <property type="term" value="F:RNA binding"/>
    <property type="evidence" value="ECO:0007669"/>
    <property type="project" value="UniProtKB-UniRule"/>
</dbReference>
<dbReference type="InterPro" id="IPR000504">
    <property type="entry name" value="RRM_dom"/>
</dbReference>
<evidence type="ECO:0000256" key="3">
    <source>
        <dbReference type="SAM" id="MobiDB-lite"/>
    </source>
</evidence>
<dbReference type="FunFam" id="3.30.70.330:FF:000529">
    <property type="entry name" value="UBP1-associated protein 2C isoform A"/>
    <property type="match status" value="1"/>
</dbReference>
<evidence type="ECO:0000313" key="5">
    <source>
        <dbReference type="EMBL" id="OIV93223.1"/>
    </source>
</evidence>
<organism evidence="5 6">
    <name type="scientific">Lupinus angustifolius</name>
    <name type="common">Narrow-leaved blue lupine</name>
    <dbReference type="NCBI Taxonomy" id="3871"/>
    <lineage>
        <taxon>Eukaryota</taxon>
        <taxon>Viridiplantae</taxon>
        <taxon>Streptophyta</taxon>
        <taxon>Embryophyta</taxon>
        <taxon>Tracheophyta</taxon>
        <taxon>Spermatophyta</taxon>
        <taxon>Magnoliopsida</taxon>
        <taxon>eudicotyledons</taxon>
        <taxon>Gunneridae</taxon>
        <taxon>Pentapetalae</taxon>
        <taxon>rosids</taxon>
        <taxon>fabids</taxon>
        <taxon>Fabales</taxon>
        <taxon>Fabaceae</taxon>
        <taxon>Papilionoideae</taxon>
        <taxon>50 kb inversion clade</taxon>
        <taxon>genistoids sensu lato</taxon>
        <taxon>core genistoids</taxon>
        <taxon>Genisteae</taxon>
        <taxon>Lupinus</taxon>
    </lineage>
</organism>
<evidence type="ECO:0000259" key="4">
    <source>
        <dbReference type="PROSITE" id="PS50102"/>
    </source>
</evidence>
<dbReference type="SMART" id="SM00360">
    <property type="entry name" value="RRM"/>
    <property type="match status" value="2"/>
</dbReference>
<dbReference type="Pfam" id="PF00076">
    <property type="entry name" value="RRM_1"/>
    <property type="match status" value="2"/>
</dbReference>
<sequence length="391" mass="41472">MDNTKKRKTEDNGDGTVAESPPKSPSTIATAALTSDDIRKILQPFTQDQLLDLLQSASLRHPDVLDSVRTLADRDPALRKLFVRGLSGETTTDNLRTVFSAFGELDEAIVIMDKTTGKSKGYGFVTFKHVDGAIIALKEPSKRIDGRMTVTQLAAASASSTTTDVSARKVFVGNVPFDISPERLLEHFLAYGEIEEGPLGFDKASGKTRGFAFFVYKTEEGARASLSETAKTIDGHQVICKLAVDNKKAKPGGIPGQTPPSGFAGNGMTFQQQQQQQLQPSMHAPMLGSQYGGNANNYGVQSSAPSYGNPVPASGAGYGHGVGSAYGNLQFSGPVSGDYGTRFPPNSAGAPSGGFPGGVHYGLPPNSQHPQPMPMQRPPQGGMYQGVPPYY</sequence>
<dbReference type="Gramene" id="OIV93223">
    <property type="protein sequence ID" value="OIV93223"/>
    <property type="gene ID" value="TanjilG_27402"/>
</dbReference>
<accession>A0A1J7FYX9</accession>
<feature type="region of interest" description="Disordered" evidence="3">
    <location>
        <begin position="337"/>
        <end position="391"/>
    </location>
</feature>
<dbReference type="InterPro" id="IPR035979">
    <property type="entry name" value="RBD_domain_sf"/>
</dbReference>
<dbReference type="InterPro" id="IPR012677">
    <property type="entry name" value="Nucleotide-bd_a/b_plait_sf"/>
</dbReference>
<evidence type="ECO:0000256" key="2">
    <source>
        <dbReference type="PROSITE-ProRule" id="PRU00176"/>
    </source>
</evidence>
<dbReference type="STRING" id="3871.A0A1J7FYX9"/>
<name>A0A1J7FYX9_LUPAN</name>
<evidence type="ECO:0000256" key="1">
    <source>
        <dbReference type="ARBA" id="ARBA00022884"/>
    </source>
</evidence>
<evidence type="ECO:0000313" key="6">
    <source>
        <dbReference type="Proteomes" id="UP000188354"/>
    </source>
</evidence>
<dbReference type="Proteomes" id="UP000188354">
    <property type="component" value="Chromosome LG18"/>
</dbReference>
<dbReference type="PROSITE" id="PS50102">
    <property type="entry name" value="RRM"/>
    <property type="match status" value="2"/>
</dbReference>
<keyword evidence="1 2" id="KW-0694">RNA-binding</keyword>
<dbReference type="OMA" id="TMMPPQY"/>
<dbReference type="SUPFAM" id="SSF54928">
    <property type="entry name" value="RNA-binding domain, RBD"/>
    <property type="match status" value="2"/>
</dbReference>
<feature type="domain" description="RRM" evidence="4">
    <location>
        <begin position="79"/>
        <end position="156"/>
    </location>
</feature>
<gene>
    <name evidence="5" type="ORF">TanjilG_27402</name>
</gene>
<dbReference type="Gene3D" id="3.30.70.330">
    <property type="match status" value="2"/>
</dbReference>